<feature type="domain" description="GGDEF" evidence="4">
    <location>
        <begin position="435"/>
        <end position="562"/>
    </location>
</feature>
<feature type="transmembrane region" description="Helical" evidence="3">
    <location>
        <begin position="308"/>
        <end position="328"/>
    </location>
</feature>
<dbReference type="SUPFAM" id="SSF55073">
    <property type="entry name" value="Nucleotide cyclase"/>
    <property type="match status" value="1"/>
</dbReference>
<protein>
    <recommendedName>
        <fullName evidence="1">diguanylate cyclase</fullName>
        <ecNumber evidence="1">2.7.7.65</ecNumber>
    </recommendedName>
</protein>
<dbReference type="PROSITE" id="PS50887">
    <property type="entry name" value="GGDEF"/>
    <property type="match status" value="1"/>
</dbReference>
<evidence type="ECO:0000313" key="5">
    <source>
        <dbReference type="EMBL" id="AEV30044.1"/>
    </source>
</evidence>
<dbReference type="SMART" id="SM00267">
    <property type="entry name" value="GGDEF"/>
    <property type="match status" value="1"/>
</dbReference>
<feature type="transmembrane region" description="Helical" evidence="3">
    <location>
        <begin position="12"/>
        <end position="35"/>
    </location>
</feature>
<dbReference type="HOGENOM" id="CLU_034082_0_1_12"/>
<proteinExistence type="predicted"/>
<dbReference type="AlphaFoldDB" id="G8QSB4"/>
<feature type="transmembrane region" description="Helical" evidence="3">
    <location>
        <begin position="340"/>
        <end position="363"/>
    </location>
</feature>
<feature type="transmembrane region" description="Helical" evidence="3">
    <location>
        <begin position="219"/>
        <end position="241"/>
    </location>
</feature>
<dbReference type="InterPro" id="IPR029787">
    <property type="entry name" value="Nucleotide_cyclase"/>
</dbReference>
<sequence length="562" mass="62950">MPIKKPEPTQRSFQMVIIGLVIIVFSICILFDSFLQTEPLQNEKNIAIDSGWTISVDGTIVAENITLPYSIKEDVKGKTSLATRTLPLEYPNNNTCFAIETGMCSLELLVEGQSLYRFDATGSPWKVPVYGGGFSHFVRLPNWTRGKEITLKMEFSSNNSFAGNIRIPELGSKASVLLEQQKEWPSLVFGYSFILLGLICFLVSLGLKKGKERDNLFYFGWIEIALGSWVFTQSCSKLFIIRNPAVPMNLSMAALYLLPFFLSKFVCISYFVGPWEKKLCNVSIIFPIGYVVGGILQILGLVQYTDMLLYAGLALGLYLLAFFMVSFIDYCKGNKALGSFLVAILILIISVGAEELLLFLGIILRNAVILHFGMTLSGVILFWHSARIIKEGSLSKFKEQMLLEMAYTDSLTGLNNRSAYEKRIQTIMDTKTNAEVIGVLLMDINNLKEINDTLGHLEGDRILKDFSHKIEKLAPSRSEIYRIGGDEFVCLITKTTEDHLQKLANEIENTKFANGSSVAVGYSIFIPKKKEKFSNIIHKADSSMYICKNRMKQASAIAIVQR</sequence>
<dbReference type="EC" id="2.7.7.65" evidence="1"/>
<dbReference type="InterPro" id="IPR050469">
    <property type="entry name" value="Diguanylate_Cyclase"/>
</dbReference>
<gene>
    <name evidence="5" type="ordered locus">SpiGrapes_2268</name>
</gene>
<dbReference type="STRING" id="158190.SpiGrapes_2268"/>
<feature type="transmembrane region" description="Helical" evidence="3">
    <location>
        <begin position="188"/>
        <end position="207"/>
    </location>
</feature>
<dbReference type="Proteomes" id="UP000005632">
    <property type="component" value="Chromosome"/>
</dbReference>
<evidence type="ECO:0000313" key="6">
    <source>
        <dbReference type="Proteomes" id="UP000005632"/>
    </source>
</evidence>
<evidence type="ECO:0000256" key="1">
    <source>
        <dbReference type="ARBA" id="ARBA00012528"/>
    </source>
</evidence>
<dbReference type="eggNOG" id="COG2199">
    <property type="taxonomic scope" value="Bacteria"/>
</dbReference>
<reference evidence="5 6" key="1">
    <citation type="submission" date="2011-11" db="EMBL/GenBank/DDBJ databases">
        <title>Complete sequence of Spirochaeta sp. grapes.</title>
        <authorList>
            <consortium name="US DOE Joint Genome Institute"/>
            <person name="Lucas S."/>
            <person name="Han J."/>
            <person name="Lapidus A."/>
            <person name="Cheng J.-F."/>
            <person name="Goodwin L."/>
            <person name="Pitluck S."/>
            <person name="Peters L."/>
            <person name="Ovchinnikova G."/>
            <person name="Munk A.C."/>
            <person name="Detter J.C."/>
            <person name="Han C."/>
            <person name="Tapia R."/>
            <person name="Land M."/>
            <person name="Hauser L."/>
            <person name="Kyrpides N."/>
            <person name="Ivanova N."/>
            <person name="Pagani I."/>
            <person name="Ritalahtilisa K."/>
            <person name="Loeffler F."/>
            <person name="Woyke T."/>
        </authorList>
    </citation>
    <scope>NUCLEOTIDE SEQUENCE [LARGE SCALE GENOMIC DNA]</scope>
    <source>
        <strain evidence="6">ATCC BAA-1885 / DSM 22778 / Grapes</strain>
    </source>
</reference>
<keyword evidence="3" id="KW-1133">Transmembrane helix</keyword>
<evidence type="ECO:0000259" key="4">
    <source>
        <dbReference type="PROSITE" id="PS50887"/>
    </source>
</evidence>
<accession>G8QSB4</accession>
<dbReference type="KEGG" id="sgp:SpiGrapes_2268"/>
<name>G8QSB4_SPHPG</name>
<dbReference type="InterPro" id="IPR000160">
    <property type="entry name" value="GGDEF_dom"/>
</dbReference>
<evidence type="ECO:0000256" key="2">
    <source>
        <dbReference type="ARBA" id="ARBA00034247"/>
    </source>
</evidence>
<dbReference type="Gene3D" id="3.30.70.270">
    <property type="match status" value="1"/>
</dbReference>
<keyword evidence="3" id="KW-0472">Membrane</keyword>
<dbReference type="CDD" id="cd01949">
    <property type="entry name" value="GGDEF"/>
    <property type="match status" value="1"/>
</dbReference>
<dbReference type="PANTHER" id="PTHR45138">
    <property type="entry name" value="REGULATORY COMPONENTS OF SENSORY TRANSDUCTION SYSTEM"/>
    <property type="match status" value="1"/>
</dbReference>
<feature type="transmembrane region" description="Helical" evidence="3">
    <location>
        <begin position="279"/>
        <end position="302"/>
    </location>
</feature>
<comment type="catalytic activity">
    <reaction evidence="2">
        <text>2 GTP = 3',3'-c-di-GMP + 2 diphosphate</text>
        <dbReference type="Rhea" id="RHEA:24898"/>
        <dbReference type="ChEBI" id="CHEBI:33019"/>
        <dbReference type="ChEBI" id="CHEBI:37565"/>
        <dbReference type="ChEBI" id="CHEBI:58805"/>
        <dbReference type="EC" id="2.7.7.65"/>
    </reaction>
</comment>
<dbReference type="InterPro" id="IPR043128">
    <property type="entry name" value="Rev_trsase/Diguanyl_cyclase"/>
</dbReference>
<feature type="transmembrane region" description="Helical" evidence="3">
    <location>
        <begin position="253"/>
        <end position="272"/>
    </location>
</feature>
<dbReference type="NCBIfam" id="TIGR00254">
    <property type="entry name" value="GGDEF"/>
    <property type="match status" value="1"/>
</dbReference>
<evidence type="ECO:0000256" key="3">
    <source>
        <dbReference type="SAM" id="Phobius"/>
    </source>
</evidence>
<dbReference type="Pfam" id="PF00990">
    <property type="entry name" value="GGDEF"/>
    <property type="match status" value="1"/>
</dbReference>
<dbReference type="PANTHER" id="PTHR45138:SF9">
    <property type="entry name" value="DIGUANYLATE CYCLASE DGCM-RELATED"/>
    <property type="match status" value="1"/>
</dbReference>
<keyword evidence="6" id="KW-1185">Reference proteome</keyword>
<dbReference type="EMBL" id="CP003155">
    <property type="protein sequence ID" value="AEV30044.1"/>
    <property type="molecule type" value="Genomic_DNA"/>
</dbReference>
<feature type="transmembrane region" description="Helical" evidence="3">
    <location>
        <begin position="369"/>
        <end position="389"/>
    </location>
</feature>
<keyword evidence="3" id="KW-0812">Transmembrane</keyword>
<dbReference type="RefSeq" id="WP_014270885.1">
    <property type="nucleotide sequence ID" value="NC_016633.1"/>
</dbReference>
<organism evidence="5 6">
    <name type="scientific">Sphaerochaeta pleomorpha (strain ATCC BAA-1885 / DSM 22778 / Grapes)</name>
    <dbReference type="NCBI Taxonomy" id="158190"/>
    <lineage>
        <taxon>Bacteria</taxon>
        <taxon>Pseudomonadati</taxon>
        <taxon>Spirochaetota</taxon>
        <taxon>Spirochaetia</taxon>
        <taxon>Spirochaetales</taxon>
        <taxon>Sphaerochaetaceae</taxon>
        <taxon>Sphaerochaeta</taxon>
    </lineage>
</organism>
<dbReference type="GO" id="GO:0052621">
    <property type="term" value="F:diguanylate cyclase activity"/>
    <property type="evidence" value="ECO:0007669"/>
    <property type="project" value="UniProtKB-EC"/>
</dbReference>